<dbReference type="KEGG" id="tbv:H9L17_07100"/>
<dbReference type="Pfam" id="PF19040">
    <property type="entry name" value="SGNH"/>
    <property type="match status" value="1"/>
</dbReference>
<name>A0A7G9QX08_9GAMM</name>
<proteinExistence type="predicted"/>
<evidence type="ECO:0000313" key="3">
    <source>
        <dbReference type="EMBL" id="QNN47883.1"/>
    </source>
</evidence>
<evidence type="ECO:0000256" key="1">
    <source>
        <dbReference type="SAM" id="MobiDB-lite"/>
    </source>
</evidence>
<dbReference type="Proteomes" id="UP000515977">
    <property type="component" value="Chromosome"/>
</dbReference>
<evidence type="ECO:0000259" key="2">
    <source>
        <dbReference type="Pfam" id="PF19040"/>
    </source>
</evidence>
<keyword evidence="4" id="KW-1185">Reference proteome</keyword>
<feature type="domain" description="SGNH" evidence="2">
    <location>
        <begin position="125"/>
        <end position="346"/>
    </location>
</feature>
<sequence>MKFLLMASLSLVAAIALHYLIEVRFRHPTPGTGKRGRLSGILAGAVALGMAGGALSASNGMPGRYQYFTPGSWGKPAGTGSPPPGGIKDEGPAGQPPAFLPLDAAMVDAGKVRRLEDLAGACRIDALADADRCFMRRPAQVLLFGNSHEPDAFNAFNQIYGQDDRVNLINFGTVNECQIVFDAGGFSSPTQELGCSERFRVLNDPAFLRQVGVIIYNTHQGFDPVARDLWRVLENVKVRNPGIRIVAIGSYLQTTMECAALYNRFRTFDACRRAEFVDYHNPRERVDSAVDQVHSLDYLYISKYRLLCGGDALEHCETSAGGEPAFYDKHHLSRGFARHLGDRIAQVHGADLVRLGLPAPAGKGMEGDHAR</sequence>
<dbReference type="InterPro" id="IPR043968">
    <property type="entry name" value="SGNH"/>
</dbReference>
<dbReference type="RefSeq" id="WP_187571627.1">
    <property type="nucleotide sequence ID" value="NZ_CP060711.1"/>
</dbReference>
<protein>
    <recommendedName>
        <fullName evidence="2">SGNH domain-containing protein</fullName>
    </recommendedName>
</protein>
<evidence type="ECO:0000313" key="4">
    <source>
        <dbReference type="Proteomes" id="UP000515977"/>
    </source>
</evidence>
<feature type="region of interest" description="Disordered" evidence="1">
    <location>
        <begin position="72"/>
        <end position="94"/>
    </location>
</feature>
<accession>A0A7G9QX08</accession>
<organism evidence="3 4">
    <name type="scientific">Thermomonas brevis</name>
    <dbReference type="NCBI Taxonomy" id="215691"/>
    <lineage>
        <taxon>Bacteria</taxon>
        <taxon>Pseudomonadati</taxon>
        <taxon>Pseudomonadota</taxon>
        <taxon>Gammaproteobacteria</taxon>
        <taxon>Lysobacterales</taxon>
        <taxon>Lysobacteraceae</taxon>
        <taxon>Thermomonas</taxon>
    </lineage>
</organism>
<dbReference type="AlphaFoldDB" id="A0A7G9QX08"/>
<gene>
    <name evidence="3" type="ORF">H9L17_07100</name>
</gene>
<dbReference type="EMBL" id="CP060711">
    <property type="protein sequence ID" value="QNN47883.1"/>
    <property type="molecule type" value="Genomic_DNA"/>
</dbReference>
<reference evidence="3 4" key="1">
    <citation type="submission" date="2020-08" db="EMBL/GenBank/DDBJ databases">
        <title>Genome sequence of Thermomonas brevis KACC 16975T.</title>
        <authorList>
            <person name="Hyun D.-W."/>
            <person name="Bae J.-W."/>
        </authorList>
    </citation>
    <scope>NUCLEOTIDE SEQUENCE [LARGE SCALE GENOMIC DNA]</scope>
    <source>
        <strain evidence="3 4">KACC 16975</strain>
    </source>
</reference>